<feature type="transmembrane region" description="Helical" evidence="1">
    <location>
        <begin position="32"/>
        <end position="52"/>
    </location>
</feature>
<dbReference type="Proteomes" id="UP000440694">
    <property type="component" value="Unassembled WGS sequence"/>
</dbReference>
<keyword evidence="1" id="KW-0812">Transmembrane</keyword>
<dbReference type="RefSeq" id="WP_154740369.1">
    <property type="nucleotide sequence ID" value="NZ_WMBQ01000002.1"/>
</dbReference>
<evidence type="ECO:0000313" key="3">
    <source>
        <dbReference type="Proteomes" id="UP000440694"/>
    </source>
</evidence>
<reference evidence="2 3" key="1">
    <citation type="submission" date="2019-11" db="EMBL/GenBank/DDBJ databases">
        <title>Identification of a novel strain.</title>
        <authorList>
            <person name="Xu Q."/>
            <person name="Wang G."/>
        </authorList>
    </citation>
    <scope>NUCLEOTIDE SEQUENCE [LARGE SCALE GENOMIC DNA]</scope>
    <source>
        <strain evidence="3">xq</strain>
    </source>
</reference>
<protein>
    <recommendedName>
        <fullName evidence="4">Major facilitator superfamily (MFS) profile domain-containing protein</fullName>
    </recommendedName>
</protein>
<organism evidence="2 3">
    <name type="scientific">Hyphomicrobium album</name>
    <dbReference type="NCBI Taxonomy" id="2665159"/>
    <lineage>
        <taxon>Bacteria</taxon>
        <taxon>Pseudomonadati</taxon>
        <taxon>Pseudomonadota</taxon>
        <taxon>Alphaproteobacteria</taxon>
        <taxon>Hyphomicrobiales</taxon>
        <taxon>Hyphomicrobiaceae</taxon>
        <taxon>Hyphomicrobium</taxon>
    </lineage>
</organism>
<keyword evidence="1" id="KW-0472">Membrane</keyword>
<dbReference type="AlphaFoldDB" id="A0A6I3KN59"/>
<proteinExistence type="predicted"/>
<sequence>MDVVRGIVIWGGVALASGAVGGILAGVKNRDYSSWMAWCFVLPPLVLILLLLPRYQGVRPRQPRLDAGEESGLL</sequence>
<comment type="caution">
    <text evidence="2">The sequence shown here is derived from an EMBL/GenBank/DDBJ whole genome shotgun (WGS) entry which is preliminary data.</text>
</comment>
<evidence type="ECO:0000256" key="1">
    <source>
        <dbReference type="SAM" id="Phobius"/>
    </source>
</evidence>
<name>A0A6I3KN59_9HYPH</name>
<keyword evidence="1" id="KW-1133">Transmembrane helix</keyword>
<evidence type="ECO:0000313" key="2">
    <source>
        <dbReference type="EMBL" id="MTD95883.1"/>
    </source>
</evidence>
<dbReference type="EMBL" id="WMBQ01000002">
    <property type="protein sequence ID" value="MTD95883.1"/>
    <property type="molecule type" value="Genomic_DNA"/>
</dbReference>
<keyword evidence="3" id="KW-1185">Reference proteome</keyword>
<feature type="transmembrane region" description="Helical" evidence="1">
    <location>
        <begin position="7"/>
        <end position="26"/>
    </location>
</feature>
<evidence type="ECO:0008006" key="4">
    <source>
        <dbReference type="Google" id="ProtNLM"/>
    </source>
</evidence>
<gene>
    <name evidence="2" type="ORF">GIW81_16210</name>
</gene>
<accession>A0A6I3KN59</accession>